<evidence type="ECO:0000313" key="1">
    <source>
        <dbReference type="EMBL" id="MDQ0479912.1"/>
    </source>
</evidence>
<sequence length="288" mass="33321">MDIRYKLYPYPVLSPFSDDYIDCSFISDIKVVRDIRDIVIKMNVLMDNAELQNLIKLNKAEYLFHIECSQTSYRSILKTCNTENIKRIAESKLNGKVSICSFIVAKENIPNYMNSRLNKDYGNMMFNISKGSILGIGGQTNIDITKEMDEISKIPSIFSILRRDANDNEGMQIDINGDKIKIWLSNEDFYNYKNVCNRPSYLPVLHSMIIMPALLYAFEILKQNGTDEYESYRWYKSIDRTLKKSELSLDSECLENIPTYKLSQKLLDLPIKRALSSMVSIGEEDEEV</sequence>
<dbReference type="Proteomes" id="UP001224418">
    <property type="component" value="Unassembled WGS sequence"/>
</dbReference>
<dbReference type="RefSeq" id="WP_307355832.1">
    <property type="nucleotide sequence ID" value="NZ_BAAACJ010000037.1"/>
</dbReference>
<reference evidence="1 2" key="1">
    <citation type="submission" date="2023-07" db="EMBL/GenBank/DDBJ databases">
        <title>Genomic Encyclopedia of Type Strains, Phase IV (KMG-IV): sequencing the most valuable type-strain genomes for metagenomic binning, comparative biology and taxonomic classification.</title>
        <authorList>
            <person name="Goeker M."/>
        </authorList>
    </citation>
    <scope>NUCLEOTIDE SEQUENCE [LARGE SCALE GENOMIC DNA]</scope>
    <source>
        <strain evidence="1 2">DSM 1400</strain>
    </source>
</reference>
<accession>A0ABU0JS35</accession>
<protein>
    <submittedName>
        <fullName evidence="1">Uncharacterized protein</fullName>
    </submittedName>
</protein>
<organism evidence="1 2">
    <name type="scientific">Hathewaya limosa</name>
    <name type="common">Clostridium limosum</name>
    <dbReference type="NCBI Taxonomy" id="1536"/>
    <lineage>
        <taxon>Bacteria</taxon>
        <taxon>Bacillati</taxon>
        <taxon>Bacillota</taxon>
        <taxon>Clostridia</taxon>
        <taxon>Eubacteriales</taxon>
        <taxon>Clostridiaceae</taxon>
        <taxon>Hathewaya</taxon>
    </lineage>
</organism>
<proteinExistence type="predicted"/>
<keyword evidence="2" id="KW-1185">Reference proteome</keyword>
<name>A0ABU0JS35_HATLI</name>
<dbReference type="EMBL" id="JAUSWN010000012">
    <property type="protein sequence ID" value="MDQ0479912.1"/>
    <property type="molecule type" value="Genomic_DNA"/>
</dbReference>
<evidence type="ECO:0000313" key="2">
    <source>
        <dbReference type="Proteomes" id="UP001224418"/>
    </source>
</evidence>
<gene>
    <name evidence="1" type="ORF">QOZ93_001654</name>
</gene>
<comment type="caution">
    <text evidence="1">The sequence shown here is derived from an EMBL/GenBank/DDBJ whole genome shotgun (WGS) entry which is preliminary data.</text>
</comment>